<dbReference type="GO" id="GO:0006843">
    <property type="term" value="P:mitochondrial citrate transmembrane transport"/>
    <property type="evidence" value="ECO:0007669"/>
    <property type="project" value="TreeGrafter"/>
</dbReference>
<keyword evidence="3 4" id="KW-0472">Membrane</keyword>
<reference evidence="7" key="1">
    <citation type="submission" date="2020-10" db="EMBL/GenBank/DDBJ databases">
        <title>Unveiling of a novel bifunctional photoreceptor, Dualchrome1, isolated from a cosmopolitan green alga.</title>
        <authorList>
            <person name="Suzuki S."/>
            <person name="Kawachi M."/>
        </authorList>
    </citation>
    <scope>NUCLEOTIDE SEQUENCE</scope>
    <source>
        <strain evidence="7">NIES 2893</strain>
    </source>
</reference>
<evidence type="ECO:0000313" key="8">
    <source>
        <dbReference type="Proteomes" id="UP000660262"/>
    </source>
</evidence>
<dbReference type="PANTHER" id="PTHR46982:SF1">
    <property type="entry name" value="CITRATE_OXOGLUTARATE CARRIER PROTEIN"/>
    <property type="match status" value="1"/>
</dbReference>
<comment type="caution">
    <text evidence="7">The sequence shown here is derived from an EMBL/GenBank/DDBJ whole genome shotgun (WGS) entry which is preliminary data.</text>
</comment>
<protein>
    <submittedName>
        <fullName evidence="7">Mitochondrial DNA replication protein yhm2</fullName>
    </submittedName>
</protein>
<dbReference type="Pfam" id="PF00153">
    <property type="entry name" value="Mito_carr"/>
    <property type="match status" value="3"/>
</dbReference>
<gene>
    <name evidence="7" type="ORF">PPROV_000087900</name>
</gene>
<comment type="similarity">
    <text evidence="5">Belongs to the mitochondrial carrier (TC 2.A.29) family.</text>
</comment>
<dbReference type="GO" id="GO:0016020">
    <property type="term" value="C:membrane"/>
    <property type="evidence" value="ECO:0007669"/>
    <property type="project" value="UniProtKB-SubCell"/>
</dbReference>
<dbReference type="InterPro" id="IPR018108">
    <property type="entry name" value="MCP_transmembrane"/>
</dbReference>
<accession>A0A830H740</accession>
<feature type="repeat" description="Solcar" evidence="4">
    <location>
        <begin position="208"/>
        <end position="294"/>
    </location>
</feature>
<name>A0A830H740_9CHLO</name>
<dbReference type="GO" id="GO:0015742">
    <property type="term" value="P:alpha-ketoglutarate transport"/>
    <property type="evidence" value="ECO:0007669"/>
    <property type="project" value="TreeGrafter"/>
</dbReference>
<dbReference type="InterPro" id="IPR053017">
    <property type="entry name" value="Mito_Cit/Oxoglu_Carrier"/>
</dbReference>
<evidence type="ECO:0000256" key="3">
    <source>
        <dbReference type="ARBA" id="ARBA00023136"/>
    </source>
</evidence>
<keyword evidence="8" id="KW-1185">Reference proteome</keyword>
<feature type="repeat" description="Solcar" evidence="4">
    <location>
        <begin position="23"/>
        <end position="105"/>
    </location>
</feature>
<dbReference type="GO" id="GO:0005739">
    <property type="term" value="C:mitochondrion"/>
    <property type="evidence" value="ECO:0007669"/>
    <property type="project" value="TreeGrafter"/>
</dbReference>
<dbReference type="PANTHER" id="PTHR46982">
    <property type="entry name" value="CITRATE/OXOGLUTARATE CARRIER PROTEIN"/>
    <property type="match status" value="1"/>
</dbReference>
<proteinExistence type="inferred from homology"/>
<evidence type="ECO:0000256" key="1">
    <source>
        <dbReference type="ARBA" id="ARBA00004141"/>
    </source>
</evidence>
<evidence type="ECO:0000256" key="4">
    <source>
        <dbReference type="PROSITE-ProRule" id="PRU00282"/>
    </source>
</evidence>
<dbReference type="Gene3D" id="1.50.40.10">
    <property type="entry name" value="Mitochondrial carrier domain"/>
    <property type="match status" value="1"/>
</dbReference>
<dbReference type="InterPro" id="IPR023395">
    <property type="entry name" value="MCP_dom_sf"/>
</dbReference>
<evidence type="ECO:0000256" key="2">
    <source>
        <dbReference type="ARBA" id="ARBA00022692"/>
    </source>
</evidence>
<keyword evidence="5" id="KW-0813">Transport</keyword>
<dbReference type="SUPFAM" id="SSF103506">
    <property type="entry name" value="Mitochondrial carrier"/>
    <property type="match status" value="1"/>
</dbReference>
<comment type="subcellular location">
    <subcellularLocation>
        <location evidence="1">Membrane</location>
        <topology evidence="1">Multi-pass membrane protein</topology>
    </subcellularLocation>
</comment>
<dbReference type="Proteomes" id="UP000660262">
    <property type="component" value="Unassembled WGS sequence"/>
</dbReference>
<keyword evidence="2 4" id="KW-0812">Transmembrane</keyword>
<dbReference type="PROSITE" id="PS50920">
    <property type="entry name" value="SOLCAR"/>
    <property type="match status" value="2"/>
</dbReference>
<feature type="region of interest" description="Disordered" evidence="6">
    <location>
        <begin position="1"/>
        <end position="21"/>
    </location>
</feature>
<evidence type="ECO:0000256" key="5">
    <source>
        <dbReference type="RuleBase" id="RU000488"/>
    </source>
</evidence>
<dbReference type="EMBL" id="BNJQ01000002">
    <property type="protein sequence ID" value="GHP02123.1"/>
    <property type="molecule type" value="Genomic_DNA"/>
</dbReference>
<organism evidence="7 8">
    <name type="scientific">Pycnococcus provasolii</name>
    <dbReference type="NCBI Taxonomy" id="41880"/>
    <lineage>
        <taxon>Eukaryota</taxon>
        <taxon>Viridiplantae</taxon>
        <taxon>Chlorophyta</taxon>
        <taxon>Pseudoscourfieldiophyceae</taxon>
        <taxon>Pseudoscourfieldiales</taxon>
        <taxon>Pycnococcaceae</taxon>
        <taxon>Pycnococcus</taxon>
    </lineage>
</organism>
<dbReference type="GO" id="GO:0005371">
    <property type="term" value="F:tricarboxylate secondary active transmembrane transporter activity"/>
    <property type="evidence" value="ECO:0007669"/>
    <property type="project" value="TreeGrafter"/>
</dbReference>
<evidence type="ECO:0000313" key="7">
    <source>
        <dbReference type="EMBL" id="GHP02123.1"/>
    </source>
</evidence>
<dbReference type="AlphaFoldDB" id="A0A830H740"/>
<dbReference type="OrthoDB" id="10253709at2759"/>
<sequence length="309" mass="32209">MSPSSPPAPAPPAPPPAPAPASSPWLNLALGPTLQCLEAASLGMPFEVWKTRMARFRGESTITAFQNIYREGGVSAFWAGTGAKMVESATKGGVLLVSKEAILNACQNAGLSPTFSGIIAGAGGGVAQTSVMGPTTFLVTAAVTSKDKSVTTTKRIVDTWQSRGLAGFYPGGLAIAFRQASNWASRQGFTEAVRAQVRAAKHPDNSKLTRLEELQCGIVGGVLSSWNHPFEVARVEAQARAAAGEPALGFVGVVRHVVHTNGVSGLFAGILPRIGLNIWQTLFMVTLAKVIKQELIGGEDGSNSSTKKS</sequence>
<evidence type="ECO:0000256" key="6">
    <source>
        <dbReference type="SAM" id="MobiDB-lite"/>
    </source>
</evidence>